<dbReference type="NCBIfam" id="NF007739">
    <property type="entry name" value="PRK10419.1"/>
    <property type="match status" value="2"/>
</dbReference>
<dbReference type="Pfam" id="PF08352">
    <property type="entry name" value="oligo_HPY"/>
    <property type="match status" value="2"/>
</dbReference>
<evidence type="ECO:0000256" key="6">
    <source>
        <dbReference type="ARBA" id="ARBA00022840"/>
    </source>
</evidence>
<dbReference type="PROSITE" id="PS00211">
    <property type="entry name" value="ABC_TRANSPORTER_1"/>
    <property type="match status" value="1"/>
</dbReference>
<dbReference type="InterPro" id="IPR027417">
    <property type="entry name" value="P-loop_NTPase"/>
</dbReference>
<dbReference type="InterPro" id="IPR003439">
    <property type="entry name" value="ABC_transporter-like_ATP-bd"/>
</dbReference>
<dbReference type="PANTHER" id="PTHR43297:SF2">
    <property type="entry name" value="DIPEPTIDE TRANSPORT ATP-BINDING PROTEIN DPPD"/>
    <property type="match status" value="1"/>
</dbReference>
<dbReference type="GO" id="GO:0005886">
    <property type="term" value="C:plasma membrane"/>
    <property type="evidence" value="ECO:0007669"/>
    <property type="project" value="UniProtKB-SubCell"/>
</dbReference>
<dbReference type="EMBL" id="CP001631">
    <property type="protein sequence ID" value="ACU54080.1"/>
    <property type="molecule type" value="Genomic_DNA"/>
</dbReference>
<keyword evidence="7" id="KW-0472">Membrane</keyword>
<evidence type="ECO:0000313" key="9">
    <source>
        <dbReference type="EMBL" id="ACU54080.1"/>
    </source>
</evidence>
<dbReference type="HOGENOM" id="CLU_000604_86_2_11"/>
<dbReference type="InterPro" id="IPR013563">
    <property type="entry name" value="Oligopep_ABC_C"/>
</dbReference>
<dbReference type="CDD" id="cd03257">
    <property type="entry name" value="ABC_NikE_OppD_transporters"/>
    <property type="match status" value="2"/>
</dbReference>
<comment type="similarity">
    <text evidence="2">Belongs to the ABC transporter superfamily.</text>
</comment>
<dbReference type="AlphaFoldDB" id="C7LZC2"/>
<evidence type="ECO:0000256" key="3">
    <source>
        <dbReference type="ARBA" id="ARBA00022448"/>
    </source>
</evidence>
<dbReference type="SMART" id="SM00382">
    <property type="entry name" value="AAA"/>
    <property type="match status" value="2"/>
</dbReference>
<dbReference type="NCBIfam" id="TIGR01727">
    <property type="entry name" value="oligo_HPY"/>
    <property type="match status" value="2"/>
</dbReference>
<accession>C7LZC2</accession>
<evidence type="ECO:0000256" key="2">
    <source>
        <dbReference type="ARBA" id="ARBA00005417"/>
    </source>
</evidence>
<feature type="domain" description="ABC transporter" evidence="8">
    <location>
        <begin position="347"/>
        <end position="597"/>
    </location>
</feature>
<evidence type="ECO:0000256" key="1">
    <source>
        <dbReference type="ARBA" id="ARBA00004202"/>
    </source>
</evidence>
<dbReference type="KEGG" id="afo:Afer_1147"/>
<dbReference type="GO" id="GO:0015833">
    <property type="term" value="P:peptide transport"/>
    <property type="evidence" value="ECO:0007669"/>
    <property type="project" value="InterPro"/>
</dbReference>
<feature type="domain" description="ABC transporter" evidence="8">
    <location>
        <begin position="4"/>
        <end position="254"/>
    </location>
</feature>
<dbReference type="FunFam" id="3.40.50.300:FF:000016">
    <property type="entry name" value="Oligopeptide ABC transporter ATP-binding component"/>
    <property type="match status" value="2"/>
</dbReference>
<dbReference type="InterPro" id="IPR003593">
    <property type="entry name" value="AAA+_ATPase"/>
</dbReference>
<evidence type="ECO:0000313" key="10">
    <source>
        <dbReference type="Proteomes" id="UP000000771"/>
    </source>
</evidence>
<dbReference type="NCBIfam" id="NF008453">
    <property type="entry name" value="PRK11308.1"/>
    <property type="match status" value="2"/>
</dbReference>
<evidence type="ECO:0000256" key="7">
    <source>
        <dbReference type="ARBA" id="ARBA00023136"/>
    </source>
</evidence>
<name>C7LZC2_ACIFD</name>
<reference evidence="9 10" key="1">
    <citation type="journal article" date="2009" name="Stand. Genomic Sci.">
        <title>Complete genome sequence of Acidimicrobium ferrooxidans type strain (ICP).</title>
        <authorList>
            <person name="Clum A."/>
            <person name="Nolan M."/>
            <person name="Lang E."/>
            <person name="Glavina Del Rio T."/>
            <person name="Tice H."/>
            <person name="Copeland A."/>
            <person name="Cheng J.F."/>
            <person name="Lucas S."/>
            <person name="Chen F."/>
            <person name="Bruce D."/>
            <person name="Goodwin L."/>
            <person name="Pitluck S."/>
            <person name="Ivanova N."/>
            <person name="Mavrommatis K."/>
            <person name="Mikhailova N."/>
            <person name="Pati A."/>
            <person name="Chen A."/>
            <person name="Palaniappan K."/>
            <person name="Goker M."/>
            <person name="Spring S."/>
            <person name="Land M."/>
            <person name="Hauser L."/>
            <person name="Chang Y.J."/>
            <person name="Jeffries C.C."/>
            <person name="Chain P."/>
            <person name="Bristow J."/>
            <person name="Eisen J.A."/>
            <person name="Markowitz V."/>
            <person name="Hugenholtz P."/>
            <person name="Kyrpides N.C."/>
            <person name="Klenk H.P."/>
            <person name="Lapidus A."/>
        </authorList>
    </citation>
    <scope>NUCLEOTIDE SEQUENCE [LARGE SCALE GENOMIC DNA]</scope>
    <source>
        <strain evidence="10">DSM 10331 / JCM 15462 / NBRC 103882 / ICP</strain>
    </source>
</reference>
<dbReference type="GO" id="GO:0016887">
    <property type="term" value="F:ATP hydrolysis activity"/>
    <property type="evidence" value="ECO:0007669"/>
    <property type="project" value="InterPro"/>
</dbReference>
<dbReference type="Proteomes" id="UP000000771">
    <property type="component" value="Chromosome"/>
</dbReference>
<keyword evidence="3" id="KW-0813">Transport</keyword>
<dbReference type="InterPro" id="IPR050388">
    <property type="entry name" value="ABC_Ni/Peptide_Import"/>
</dbReference>
<dbReference type="PROSITE" id="PS50893">
    <property type="entry name" value="ABC_TRANSPORTER_2"/>
    <property type="match status" value="2"/>
</dbReference>
<dbReference type="Pfam" id="PF00005">
    <property type="entry name" value="ABC_tran"/>
    <property type="match status" value="2"/>
</dbReference>
<dbReference type="STRING" id="525909.Afer_1147"/>
<comment type="subcellular location">
    <subcellularLocation>
        <location evidence="1">Cell membrane</location>
        <topology evidence="1">Peripheral membrane protein</topology>
    </subcellularLocation>
</comment>
<dbReference type="InterPro" id="IPR017871">
    <property type="entry name" value="ABC_transporter-like_CS"/>
</dbReference>
<dbReference type="GO" id="GO:0005524">
    <property type="term" value="F:ATP binding"/>
    <property type="evidence" value="ECO:0007669"/>
    <property type="project" value="UniProtKB-KW"/>
</dbReference>
<dbReference type="RefSeq" id="WP_015798566.1">
    <property type="nucleotide sequence ID" value="NC_013124.1"/>
</dbReference>
<dbReference type="SUPFAM" id="SSF52540">
    <property type="entry name" value="P-loop containing nucleoside triphosphate hydrolases"/>
    <property type="match status" value="2"/>
</dbReference>
<dbReference type="OrthoDB" id="2986442at2"/>
<dbReference type="Gene3D" id="3.40.50.300">
    <property type="entry name" value="P-loop containing nucleotide triphosphate hydrolases"/>
    <property type="match status" value="2"/>
</dbReference>
<keyword evidence="4" id="KW-1003">Cell membrane</keyword>
<keyword evidence="10" id="KW-1185">Reference proteome</keyword>
<keyword evidence="5" id="KW-0547">Nucleotide-binding</keyword>
<evidence type="ECO:0000259" key="8">
    <source>
        <dbReference type="PROSITE" id="PS50893"/>
    </source>
</evidence>
<evidence type="ECO:0000256" key="4">
    <source>
        <dbReference type="ARBA" id="ARBA00022475"/>
    </source>
</evidence>
<dbReference type="eggNOG" id="COG4172">
    <property type="taxonomic scope" value="Bacteria"/>
</dbReference>
<protein>
    <submittedName>
        <fullName evidence="9">Oligopeptide/dipeptide ABC transporter, ATPase subunit</fullName>
    </submittedName>
</protein>
<organism evidence="9 10">
    <name type="scientific">Acidimicrobium ferrooxidans (strain DSM 10331 / JCM 15462 / NBRC 103882 / ICP)</name>
    <dbReference type="NCBI Taxonomy" id="525909"/>
    <lineage>
        <taxon>Bacteria</taxon>
        <taxon>Bacillati</taxon>
        <taxon>Actinomycetota</taxon>
        <taxon>Acidimicrobiia</taxon>
        <taxon>Acidimicrobiales</taxon>
        <taxon>Acidimicrobiaceae</taxon>
        <taxon>Acidimicrobium</taxon>
    </lineage>
</organism>
<sequence>MALLEVRDLRTRIRLRKGEVRAVDGVSFSLEQGKTLGIVGESGSGKTMMGMSILGLLPQGGYIAGGEILFDGVNLAGLSRRELQDVRGGKIGVVFQDPMTSLNPCMTIGDQITDVVRRHLGYSKDKAIERALEVLSLVGMPNPRERLESYPHQLSGGLRQRVMIAIALSCDPKLVILDEPTTALDVTIQAQILELLEDLKAKLGMAMLLITHDMGVIAGRADDVIVMYAGEIVEHADAAELFASTYHPYTEALLASIPPLTGDAPERLYSIPGIPPDLTGDLVGCRFAPRCHYAQERCRVEKPPYTTPEGYLHPFACFYPVGAPERVPISLERRTGQRTVTDRPVLLEFDHVSKEYPVTKGAVVQRKIGTVKAVSDVSFTVYEGETFGLVGESGCGKSTTGQMVVGLEQPAAGDIRFAGRSIVNERGYVREVRRELQLMFQDPFASLDPRMRVKEILEEPLDIHKIGTKAERVERIASLLQEVGLAPAAMERYPHEFSGGQRQRIGLARALALSPRLIVADEPVSALDVSIRSQVLNLMKDLQAQHNLTYIVISHDLSVVRYLADRIGVMYLGKLVEVGSGDDIFESAKHPYTHMLLEAVPEPDPEVERTKERSLVRGELPSAMTPPPGCRFHTRCAYAQDICRTEEPPMRDFGGVHHAACHFPLSVRPREAAAPR</sequence>
<evidence type="ECO:0000256" key="5">
    <source>
        <dbReference type="ARBA" id="ARBA00022741"/>
    </source>
</evidence>
<gene>
    <name evidence="9" type="ordered locus">Afer_1147</name>
</gene>
<proteinExistence type="inferred from homology"/>
<keyword evidence="6" id="KW-0067">ATP-binding</keyword>
<dbReference type="PANTHER" id="PTHR43297">
    <property type="entry name" value="OLIGOPEPTIDE TRANSPORT ATP-BINDING PROTEIN APPD"/>
    <property type="match status" value="1"/>
</dbReference>